<dbReference type="InterPro" id="IPR018392">
    <property type="entry name" value="LysM"/>
</dbReference>
<dbReference type="SUPFAM" id="SSF54106">
    <property type="entry name" value="LysM domain"/>
    <property type="match status" value="1"/>
</dbReference>
<evidence type="ECO:0000259" key="1">
    <source>
        <dbReference type="PROSITE" id="PS51782"/>
    </source>
</evidence>
<keyword evidence="3" id="KW-1185">Reference proteome</keyword>
<dbReference type="AlphaFoldDB" id="A0A3S0IHQ3"/>
<dbReference type="Proteomes" id="UP000271374">
    <property type="component" value="Unassembled WGS sequence"/>
</dbReference>
<comment type="caution">
    <text evidence="2">The sequence shown here is derived from an EMBL/GenBank/DDBJ whole genome shotgun (WGS) entry which is preliminary data.</text>
</comment>
<reference evidence="2 3" key="1">
    <citation type="submission" date="2018-12" db="EMBL/GenBank/DDBJ databases">
        <title>Bacillus yapensis draft genome sequence.</title>
        <authorList>
            <person name="Yu L."/>
            <person name="Xu X."/>
            <person name="Tang X."/>
        </authorList>
    </citation>
    <scope>NUCLEOTIDE SEQUENCE [LARGE SCALE GENOMIC DNA]</scope>
    <source>
        <strain evidence="2 3">XXST-01</strain>
    </source>
</reference>
<feature type="domain" description="LysM" evidence="1">
    <location>
        <begin position="38"/>
        <end position="88"/>
    </location>
</feature>
<protein>
    <submittedName>
        <fullName evidence="2">LysM peptidoglycan-binding domain-containing protein</fullName>
    </submittedName>
</protein>
<dbReference type="OrthoDB" id="2679564at2"/>
<name>A0A3S0IHQ3_9BACI</name>
<sequence length="104" mass="11878">MKKIWNRYSYAIILILLSFSLAFVFGQKSESNINEEFISITVQEGDSLWELSKAYADEHQLSSKQFINWVKKTNEIDDNINVGDSIIIPVKSDNLFLASSGENE</sequence>
<dbReference type="CDD" id="cd00118">
    <property type="entry name" value="LysM"/>
    <property type="match status" value="1"/>
</dbReference>
<dbReference type="InterPro" id="IPR036779">
    <property type="entry name" value="LysM_dom_sf"/>
</dbReference>
<dbReference type="PROSITE" id="PS51782">
    <property type="entry name" value="LYSM"/>
    <property type="match status" value="1"/>
</dbReference>
<dbReference type="RefSeq" id="WP_126406184.1">
    <property type="nucleotide sequence ID" value="NZ_RXNT01000002.1"/>
</dbReference>
<accession>A0A3S0IHQ3</accession>
<dbReference type="Pfam" id="PF01476">
    <property type="entry name" value="LysM"/>
    <property type="match status" value="1"/>
</dbReference>
<dbReference type="SMART" id="SM00257">
    <property type="entry name" value="LysM"/>
    <property type="match status" value="1"/>
</dbReference>
<gene>
    <name evidence="2" type="ORF">EKG37_03305</name>
</gene>
<dbReference type="Gene3D" id="3.10.350.10">
    <property type="entry name" value="LysM domain"/>
    <property type="match status" value="1"/>
</dbReference>
<proteinExistence type="predicted"/>
<dbReference type="EMBL" id="RXNT01000002">
    <property type="protein sequence ID" value="RTR35673.1"/>
    <property type="molecule type" value="Genomic_DNA"/>
</dbReference>
<organism evidence="2 3">
    <name type="scientific">Bacillus yapensis</name>
    <dbReference type="NCBI Taxonomy" id="2492960"/>
    <lineage>
        <taxon>Bacteria</taxon>
        <taxon>Bacillati</taxon>
        <taxon>Bacillota</taxon>
        <taxon>Bacilli</taxon>
        <taxon>Bacillales</taxon>
        <taxon>Bacillaceae</taxon>
        <taxon>Bacillus</taxon>
    </lineage>
</organism>
<evidence type="ECO:0000313" key="2">
    <source>
        <dbReference type="EMBL" id="RTR35673.1"/>
    </source>
</evidence>
<evidence type="ECO:0000313" key="3">
    <source>
        <dbReference type="Proteomes" id="UP000271374"/>
    </source>
</evidence>